<evidence type="ECO:0000313" key="5">
    <source>
        <dbReference type="Proteomes" id="UP000291469"/>
    </source>
</evidence>
<dbReference type="EMBL" id="CP036402">
    <property type="protein sequence ID" value="QBI21306.1"/>
    <property type="molecule type" value="Genomic_DNA"/>
</dbReference>
<comment type="similarity">
    <text evidence="1">Belongs to the UPF0337 (CsbD) family.</text>
</comment>
<reference evidence="4 5" key="1">
    <citation type="submission" date="2019-01" db="EMBL/GenBank/DDBJ databases">
        <title>Egibacter rhizosphaerae EGI 80759T.</title>
        <authorList>
            <person name="Chen D.-D."/>
            <person name="Tian Y."/>
            <person name="Jiao J.-Y."/>
            <person name="Zhang X.-T."/>
            <person name="Zhang Y.-G."/>
            <person name="Zhang Y."/>
            <person name="Xiao M."/>
            <person name="Shu W.-S."/>
            <person name="Li W.-J."/>
        </authorList>
    </citation>
    <scope>NUCLEOTIDE SEQUENCE [LARGE SCALE GENOMIC DNA]</scope>
    <source>
        <strain evidence="4 5">EGI 80759</strain>
    </source>
</reference>
<feature type="compositionally biased region" description="Basic and acidic residues" evidence="2">
    <location>
        <begin position="41"/>
        <end position="63"/>
    </location>
</feature>
<evidence type="ECO:0000259" key="3">
    <source>
        <dbReference type="Pfam" id="PF05532"/>
    </source>
</evidence>
<sequence length="63" mass="6869">MADEKGRTDKVKGKAKEAAGEVTDDEELRREGKTDQAAGTAKEKVDKAADKVKETFKGDENDE</sequence>
<dbReference type="KEGG" id="erz:ER308_18170"/>
<evidence type="ECO:0000256" key="1">
    <source>
        <dbReference type="ARBA" id="ARBA00009129"/>
    </source>
</evidence>
<name>A0A411YJK7_9ACTN</name>
<keyword evidence="5" id="KW-1185">Reference proteome</keyword>
<dbReference type="Proteomes" id="UP000291469">
    <property type="component" value="Chromosome"/>
</dbReference>
<feature type="compositionally biased region" description="Basic and acidic residues" evidence="2">
    <location>
        <begin position="1"/>
        <end position="19"/>
    </location>
</feature>
<dbReference type="AlphaFoldDB" id="A0A411YJK7"/>
<accession>A0A411YJK7</accession>
<gene>
    <name evidence="4" type="ORF">ER308_18170</name>
</gene>
<evidence type="ECO:0000313" key="4">
    <source>
        <dbReference type="EMBL" id="QBI21306.1"/>
    </source>
</evidence>
<evidence type="ECO:0000256" key="2">
    <source>
        <dbReference type="SAM" id="MobiDB-lite"/>
    </source>
</evidence>
<dbReference type="InterPro" id="IPR036629">
    <property type="entry name" value="YjbJ_sf"/>
</dbReference>
<proteinExistence type="inferred from homology"/>
<dbReference type="InterPro" id="IPR008462">
    <property type="entry name" value="CsbD"/>
</dbReference>
<feature type="domain" description="CsbD-like" evidence="3">
    <location>
        <begin position="5"/>
        <end position="54"/>
    </location>
</feature>
<dbReference type="RefSeq" id="WP_131156299.1">
    <property type="nucleotide sequence ID" value="NZ_CP036402.1"/>
</dbReference>
<protein>
    <submittedName>
        <fullName evidence="4">CsbD family protein</fullName>
    </submittedName>
</protein>
<dbReference type="Gene3D" id="1.10.1470.10">
    <property type="entry name" value="YjbJ"/>
    <property type="match status" value="1"/>
</dbReference>
<dbReference type="SUPFAM" id="SSF69047">
    <property type="entry name" value="Hypothetical protein YjbJ"/>
    <property type="match status" value="1"/>
</dbReference>
<feature type="region of interest" description="Disordered" evidence="2">
    <location>
        <begin position="1"/>
        <end position="63"/>
    </location>
</feature>
<organism evidence="4 5">
    <name type="scientific">Egibacter rhizosphaerae</name>
    <dbReference type="NCBI Taxonomy" id="1670831"/>
    <lineage>
        <taxon>Bacteria</taxon>
        <taxon>Bacillati</taxon>
        <taxon>Actinomycetota</taxon>
        <taxon>Nitriliruptoria</taxon>
        <taxon>Egibacterales</taxon>
        <taxon>Egibacteraceae</taxon>
        <taxon>Egibacter</taxon>
    </lineage>
</organism>
<dbReference type="Pfam" id="PF05532">
    <property type="entry name" value="CsbD"/>
    <property type="match status" value="1"/>
</dbReference>